<evidence type="ECO:0000313" key="2">
    <source>
        <dbReference type="Proteomes" id="UP000196158"/>
    </source>
</evidence>
<protein>
    <submittedName>
        <fullName evidence="1">Uncharacterized protein</fullName>
    </submittedName>
</protein>
<dbReference type="Pfam" id="PF10906">
    <property type="entry name" value="Mrx7"/>
    <property type="match status" value="1"/>
</dbReference>
<proteinExistence type="predicted"/>
<dbReference type="Proteomes" id="UP000196158">
    <property type="component" value="Unassembled WGS sequence"/>
</dbReference>
<dbReference type="OrthoDB" id="4138121at2759"/>
<dbReference type="EMBL" id="FXLY01000004">
    <property type="protein sequence ID" value="SMN19780.1"/>
    <property type="molecule type" value="Genomic_DNA"/>
</dbReference>
<keyword evidence="2" id="KW-1185">Reference proteome</keyword>
<dbReference type="AlphaFoldDB" id="A0A1X7R2U5"/>
<reference evidence="1 2" key="1">
    <citation type="submission" date="2017-04" db="EMBL/GenBank/DDBJ databases">
        <authorList>
            <person name="Afonso C.L."/>
            <person name="Miller P.J."/>
            <person name="Scott M.A."/>
            <person name="Spackman E."/>
            <person name="Goraichik I."/>
            <person name="Dimitrov K.M."/>
            <person name="Suarez D.L."/>
            <person name="Swayne D.E."/>
        </authorList>
    </citation>
    <scope>NUCLEOTIDE SEQUENCE [LARGE SCALE GENOMIC DNA]</scope>
</reference>
<gene>
    <name evidence="1" type="ORF">KASA_0O03641G</name>
</gene>
<organism evidence="1 2">
    <name type="scientific">Maudiozyma saulgeensis</name>
    <dbReference type="NCBI Taxonomy" id="1789683"/>
    <lineage>
        <taxon>Eukaryota</taxon>
        <taxon>Fungi</taxon>
        <taxon>Dikarya</taxon>
        <taxon>Ascomycota</taxon>
        <taxon>Saccharomycotina</taxon>
        <taxon>Saccharomycetes</taxon>
        <taxon>Saccharomycetales</taxon>
        <taxon>Saccharomycetaceae</taxon>
        <taxon>Maudiozyma</taxon>
    </lineage>
</organism>
<accession>A0A1X7R2U5</accession>
<name>A0A1X7R2U5_9SACH</name>
<evidence type="ECO:0000313" key="1">
    <source>
        <dbReference type="EMBL" id="SMN19780.1"/>
    </source>
</evidence>
<sequence length="89" mass="10877">MKRAPRSIEEWLYFKLLDSAGFHRFVRRIYRRINGIKDTPDIEYRQTISPLLYKTTNLQKFKAFKILFADEFRSSFGFHRKANDLMNRR</sequence>
<dbReference type="InterPro" id="IPR020301">
    <property type="entry name" value="Mrx7"/>
</dbReference>